<dbReference type="Pfam" id="PF21006">
    <property type="entry name" value="NHase_beta_N"/>
    <property type="match status" value="1"/>
</dbReference>
<keyword evidence="3 5" id="KW-0456">Lyase</keyword>
<dbReference type="InterPro" id="IPR049054">
    <property type="entry name" value="CN_hydtase_beta-like_N"/>
</dbReference>
<dbReference type="SUPFAM" id="SSF50090">
    <property type="entry name" value="Electron transport accessory proteins"/>
    <property type="match status" value="1"/>
</dbReference>
<evidence type="ECO:0000313" key="9">
    <source>
        <dbReference type="EMBL" id="TFZ07180.1"/>
    </source>
</evidence>
<protein>
    <recommendedName>
        <fullName evidence="5">Nitrile hydratase subunit beta</fullName>
        <shortName evidence="5">NHase</shortName>
        <ecNumber evidence="5">4.2.1.84</ecNumber>
    </recommendedName>
</protein>
<dbReference type="InterPro" id="IPR042262">
    <property type="entry name" value="CN_hydtase_beta_C"/>
</dbReference>
<dbReference type="InterPro" id="IPR003168">
    <property type="entry name" value="Nitrile_hydratase_bsu"/>
</dbReference>
<evidence type="ECO:0000259" key="8">
    <source>
        <dbReference type="Pfam" id="PF21006"/>
    </source>
</evidence>
<gene>
    <name evidence="9" type="primary">nthB</name>
    <name evidence="9" type="ORF">EZ313_11380</name>
</gene>
<dbReference type="GO" id="GO:0046914">
    <property type="term" value="F:transition metal ion binding"/>
    <property type="evidence" value="ECO:0007669"/>
    <property type="project" value="InterPro"/>
</dbReference>
<dbReference type="RefSeq" id="WP_135263261.1">
    <property type="nucleotide sequence ID" value="NZ_SMLM01000001.1"/>
</dbReference>
<dbReference type="AlphaFoldDB" id="A0A4Z0C9U8"/>
<evidence type="ECO:0000256" key="3">
    <source>
        <dbReference type="ARBA" id="ARBA00023239"/>
    </source>
</evidence>
<sequence length="221" mass="24375">MSGYRTHADLGGQPGHGRVVPEDEHERFHADWEPTVLALTLAMGATGSWNIDMSRSARETLPDYERLSYFGIWLAALEKLLLERGLLAEDEIAAGRMLHPPAPVRRVLKAQDVPAALAKGSPTHRPEAPAQARFTVGQRVRTRAQPVPHHTRLPGYVRGKLGTIERLHGPHVFADAHAQGLGEQPEPLYTVVFEGRELWGDEAAPGLRVSVDAWQSYLEPA</sequence>
<dbReference type="EC" id="4.2.1.84" evidence="5"/>
<feature type="domain" description="Nitrile hydratase beta subunit" evidence="7">
    <location>
        <begin position="127"/>
        <end position="220"/>
    </location>
</feature>
<keyword evidence="10" id="KW-1185">Reference proteome</keyword>
<dbReference type="Proteomes" id="UP000298180">
    <property type="component" value="Unassembled WGS sequence"/>
</dbReference>
<accession>A0A4Z0C9U8</accession>
<evidence type="ECO:0000259" key="7">
    <source>
        <dbReference type="Pfam" id="PF02211"/>
    </source>
</evidence>
<comment type="caution">
    <text evidence="9">The sequence shown here is derived from an EMBL/GenBank/DDBJ whole genome shotgun (WGS) entry which is preliminary data.</text>
</comment>
<dbReference type="InterPro" id="IPR008990">
    <property type="entry name" value="Elect_transpt_acc-like_dom_sf"/>
</dbReference>
<dbReference type="OrthoDB" id="3478924at2"/>
<proteinExistence type="inferred from homology"/>
<dbReference type="Gene3D" id="2.30.30.50">
    <property type="match status" value="1"/>
</dbReference>
<dbReference type="GO" id="GO:0018822">
    <property type="term" value="F:nitrile hydratase activity"/>
    <property type="evidence" value="ECO:0007669"/>
    <property type="project" value="UniProtKB-EC"/>
</dbReference>
<evidence type="ECO:0000256" key="2">
    <source>
        <dbReference type="ARBA" id="ARBA00009098"/>
    </source>
</evidence>
<evidence type="ECO:0000256" key="4">
    <source>
        <dbReference type="ARBA" id="ARBA00044877"/>
    </source>
</evidence>
<dbReference type="Gene3D" id="1.10.472.20">
    <property type="entry name" value="Nitrile hydratase, beta subunit"/>
    <property type="match status" value="1"/>
</dbReference>
<dbReference type="NCBIfam" id="TIGR03888">
    <property type="entry name" value="nitrile_beta"/>
    <property type="match status" value="1"/>
</dbReference>
<dbReference type="PIRSF" id="PIRSF001427">
    <property type="entry name" value="NHase_beta"/>
    <property type="match status" value="1"/>
</dbReference>
<evidence type="ECO:0000256" key="5">
    <source>
        <dbReference type="PIRNR" id="PIRNR001427"/>
    </source>
</evidence>
<name>A0A4Z0C9U8_9BURK</name>
<evidence type="ECO:0000256" key="6">
    <source>
        <dbReference type="SAM" id="MobiDB-lite"/>
    </source>
</evidence>
<comment type="function">
    <text evidence="1 5">NHase catalyzes the hydration of various nitrile compounds to the corresponding amides.</text>
</comment>
<feature type="region of interest" description="Disordered" evidence="6">
    <location>
        <begin position="1"/>
        <end position="20"/>
    </location>
</feature>
<dbReference type="EMBL" id="SMLM01000001">
    <property type="protein sequence ID" value="TFZ07180.1"/>
    <property type="molecule type" value="Genomic_DNA"/>
</dbReference>
<evidence type="ECO:0000313" key="10">
    <source>
        <dbReference type="Proteomes" id="UP000298180"/>
    </source>
</evidence>
<dbReference type="Pfam" id="PF02211">
    <property type="entry name" value="NHase_beta_C"/>
    <property type="match status" value="1"/>
</dbReference>
<dbReference type="InterPro" id="IPR024690">
    <property type="entry name" value="CN_hydtase_beta_dom_C"/>
</dbReference>
<organism evidence="9 10">
    <name type="scientific">Ramlibacter henchirensis</name>
    <dbReference type="NCBI Taxonomy" id="204072"/>
    <lineage>
        <taxon>Bacteria</taxon>
        <taxon>Pseudomonadati</taxon>
        <taxon>Pseudomonadota</taxon>
        <taxon>Betaproteobacteria</taxon>
        <taxon>Burkholderiales</taxon>
        <taxon>Comamonadaceae</taxon>
        <taxon>Ramlibacter</taxon>
    </lineage>
</organism>
<comment type="similarity">
    <text evidence="2 5">Belongs to the nitrile hydratase subunit beta family.</text>
</comment>
<reference evidence="9 10" key="1">
    <citation type="submission" date="2019-03" db="EMBL/GenBank/DDBJ databases">
        <title>Ramlibacter henchirensis DSM 14656, whole genome shotgun sequence.</title>
        <authorList>
            <person name="Zhang X."/>
            <person name="Feng G."/>
            <person name="Zhu H."/>
        </authorList>
    </citation>
    <scope>NUCLEOTIDE SEQUENCE [LARGE SCALE GENOMIC DNA]</scope>
    <source>
        <strain evidence="9 10">DSM 14656</strain>
    </source>
</reference>
<evidence type="ECO:0000256" key="1">
    <source>
        <dbReference type="ARBA" id="ARBA00004042"/>
    </source>
</evidence>
<feature type="domain" description="Nitrile hydratase beta subunit-like N-terminal" evidence="8">
    <location>
        <begin position="7"/>
        <end position="112"/>
    </location>
</feature>
<comment type="catalytic activity">
    <reaction evidence="4 5">
        <text>an aliphatic primary amide = an aliphatic nitrile + H2O</text>
        <dbReference type="Rhea" id="RHEA:12673"/>
        <dbReference type="ChEBI" id="CHEBI:15377"/>
        <dbReference type="ChEBI" id="CHEBI:65285"/>
        <dbReference type="ChEBI" id="CHEBI:80291"/>
        <dbReference type="EC" id="4.2.1.84"/>
    </reaction>
</comment>